<dbReference type="EMBL" id="ML014111">
    <property type="protein sequence ID" value="RKP04287.1"/>
    <property type="molecule type" value="Genomic_DNA"/>
</dbReference>
<feature type="transmembrane region" description="Helical" evidence="2">
    <location>
        <begin position="100"/>
        <end position="119"/>
    </location>
</feature>
<accession>A0A4P9XFD6</accession>
<feature type="transmembrane region" description="Helical" evidence="2">
    <location>
        <begin position="139"/>
        <end position="158"/>
    </location>
</feature>
<keyword evidence="2" id="KW-1133">Transmembrane helix</keyword>
<keyword evidence="2" id="KW-0812">Transmembrane</keyword>
<feature type="region of interest" description="Disordered" evidence="1">
    <location>
        <begin position="213"/>
        <end position="262"/>
    </location>
</feature>
<keyword evidence="2" id="KW-0472">Membrane</keyword>
<dbReference type="AlphaFoldDB" id="A0A4P9XFD6"/>
<name>A0A4P9XFD6_9FUNG</name>
<organism evidence="3 4">
    <name type="scientific">Caulochytrium protostelioides</name>
    <dbReference type="NCBI Taxonomy" id="1555241"/>
    <lineage>
        <taxon>Eukaryota</taxon>
        <taxon>Fungi</taxon>
        <taxon>Fungi incertae sedis</taxon>
        <taxon>Chytridiomycota</taxon>
        <taxon>Chytridiomycota incertae sedis</taxon>
        <taxon>Chytridiomycetes</taxon>
        <taxon>Caulochytriales</taxon>
        <taxon>Caulochytriaceae</taxon>
        <taxon>Caulochytrium</taxon>
    </lineage>
</organism>
<keyword evidence="4" id="KW-1185">Reference proteome</keyword>
<dbReference type="Proteomes" id="UP000274922">
    <property type="component" value="Unassembled WGS sequence"/>
</dbReference>
<reference evidence="4" key="1">
    <citation type="journal article" date="2018" name="Nat. Microbiol.">
        <title>Leveraging single-cell genomics to expand the fungal tree of life.</title>
        <authorList>
            <person name="Ahrendt S.R."/>
            <person name="Quandt C.A."/>
            <person name="Ciobanu D."/>
            <person name="Clum A."/>
            <person name="Salamov A."/>
            <person name="Andreopoulos B."/>
            <person name="Cheng J.F."/>
            <person name="Woyke T."/>
            <person name="Pelin A."/>
            <person name="Henrissat B."/>
            <person name="Reynolds N.K."/>
            <person name="Benny G.L."/>
            <person name="Smith M.E."/>
            <person name="James T.Y."/>
            <person name="Grigoriev I.V."/>
        </authorList>
    </citation>
    <scope>NUCLEOTIDE SEQUENCE [LARGE SCALE GENOMIC DNA]</scope>
    <source>
        <strain evidence="4">ATCC 52028</strain>
    </source>
</reference>
<gene>
    <name evidence="3" type="ORF">CXG81DRAFT_23063</name>
</gene>
<evidence type="ECO:0000313" key="4">
    <source>
        <dbReference type="Proteomes" id="UP000274922"/>
    </source>
</evidence>
<feature type="transmembrane region" description="Helical" evidence="2">
    <location>
        <begin position="55"/>
        <end position="80"/>
    </location>
</feature>
<protein>
    <submittedName>
        <fullName evidence="3">Uncharacterized protein</fullName>
    </submittedName>
</protein>
<proteinExistence type="predicted"/>
<evidence type="ECO:0000256" key="2">
    <source>
        <dbReference type="SAM" id="Phobius"/>
    </source>
</evidence>
<evidence type="ECO:0000313" key="3">
    <source>
        <dbReference type="EMBL" id="RKP04287.1"/>
    </source>
</evidence>
<feature type="transmembrane region" description="Helical" evidence="2">
    <location>
        <begin position="21"/>
        <end position="43"/>
    </location>
</feature>
<evidence type="ECO:0000256" key="1">
    <source>
        <dbReference type="SAM" id="MobiDB-lite"/>
    </source>
</evidence>
<sequence>MDRLQAALDQLMPSTWCPRRCSMALIACSMVLGTALSGYLFGWGTVLRYSGARGALWLLLSIASLSVVTFPLIGFCGIWACRAAVPHSVLGIARLMTLQAFGLAAGHLGAALLVGGYAMGRHGHGDSTDRYPGHPPGGWVPMLLVSLSTLVLQSLAAWQLTRYANVLQALPILDWEATPRVASPSTTHTTFTVTAMAVEPVGRQSWVAGSIADARRHSSRPTSIPPGARHPTIPAPPATQGRSGARPISAAPEMATSVDGRPRSLWGGLTKYELVYGTMQTPTDGGLLESFSPGSVLGA</sequence>